<organism evidence="8 9">
    <name type="scientific">Brevibacillus parabrevis</name>
    <dbReference type="NCBI Taxonomy" id="54914"/>
    <lineage>
        <taxon>Bacteria</taxon>
        <taxon>Bacillati</taxon>
        <taxon>Bacillota</taxon>
        <taxon>Bacilli</taxon>
        <taxon>Bacillales</taxon>
        <taxon>Paenibacillaceae</taxon>
        <taxon>Brevibacillus</taxon>
    </lineage>
</organism>
<comment type="caution">
    <text evidence="8">The sequence shown here is derived from an EMBL/GenBank/DDBJ whole genome shotgun (WGS) entry which is preliminary data.</text>
</comment>
<gene>
    <name evidence="8" type="ORF">BPA01_28280</name>
</gene>
<dbReference type="GO" id="GO:0022857">
    <property type="term" value="F:transmembrane transporter activity"/>
    <property type="evidence" value="ECO:0007669"/>
    <property type="project" value="InterPro"/>
</dbReference>
<dbReference type="GO" id="GO:0005886">
    <property type="term" value="C:plasma membrane"/>
    <property type="evidence" value="ECO:0007669"/>
    <property type="project" value="UniProtKB-SubCell"/>
</dbReference>
<feature type="transmembrane region" description="Helical" evidence="6">
    <location>
        <begin position="47"/>
        <end position="66"/>
    </location>
</feature>
<dbReference type="InterPro" id="IPR020846">
    <property type="entry name" value="MFS_dom"/>
</dbReference>
<keyword evidence="2" id="KW-0813">Transport</keyword>
<dbReference type="InterPro" id="IPR052714">
    <property type="entry name" value="MFS_Exporter"/>
</dbReference>
<dbReference type="InterPro" id="IPR011701">
    <property type="entry name" value="MFS"/>
</dbReference>
<feature type="transmembrane region" description="Helical" evidence="6">
    <location>
        <begin position="251"/>
        <end position="268"/>
    </location>
</feature>
<dbReference type="CDD" id="cd17489">
    <property type="entry name" value="MFS_YfcJ_like"/>
    <property type="match status" value="1"/>
</dbReference>
<comment type="subcellular location">
    <subcellularLocation>
        <location evidence="1">Cell membrane</location>
        <topology evidence="1">Multi-pass membrane protein</topology>
    </subcellularLocation>
</comment>
<keyword evidence="3 6" id="KW-0812">Transmembrane</keyword>
<dbReference type="EMBL" id="BJMH01000012">
    <property type="protein sequence ID" value="GEB33248.1"/>
    <property type="molecule type" value="Genomic_DNA"/>
</dbReference>
<reference evidence="8 9" key="1">
    <citation type="submission" date="2019-06" db="EMBL/GenBank/DDBJ databases">
        <title>Whole genome shotgun sequence of Brevibacillus parabrevis NBRC 12334.</title>
        <authorList>
            <person name="Hosoyama A."/>
            <person name="Uohara A."/>
            <person name="Ohji S."/>
            <person name="Ichikawa N."/>
        </authorList>
    </citation>
    <scope>NUCLEOTIDE SEQUENCE [LARGE SCALE GENOMIC DNA]</scope>
    <source>
        <strain evidence="8 9">NBRC 12334</strain>
    </source>
</reference>
<evidence type="ECO:0000313" key="9">
    <source>
        <dbReference type="Proteomes" id="UP000316882"/>
    </source>
</evidence>
<dbReference type="PROSITE" id="PS50850">
    <property type="entry name" value="MFS"/>
    <property type="match status" value="1"/>
</dbReference>
<feature type="transmembrane region" description="Helical" evidence="6">
    <location>
        <begin position="306"/>
        <end position="324"/>
    </location>
</feature>
<name>A0A4Y3PPF9_BREPA</name>
<feature type="transmembrane region" description="Helical" evidence="6">
    <location>
        <begin position="280"/>
        <end position="300"/>
    </location>
</feature>
<proteinExistence type="predicted"/>
<feature type="transmembrane region" description="Helical" evidence="6">
    <location>
        <begin position="12"/>
        <end position="27"/>
    </location>
</feature>
<evidence type="ECO:0000313" key="8">
    <source>
        <dbReference type="EMBL" id="GEB33248.1"/>
    </source>
</evidence>
<feature type="transmembrane region" description="Helical" evidence="6">
    <location>
        <begin position="103"/>
        <end position="125"/>
    </location>
</feature>
<sequence>MGESREKLWTKDFVLLTVCNLLLFLTIQMQTPTFPAYVKQTYQANDFVVSLVISLFSLAAVVARVFTGEALRTKNSKAIAVMALCTVGIFSAGYFWAGNIALFLLLRVFVGIGFGMGSTTFPTIVTNVIPIRKLGEGMGYFGLSTSLAMALGPVIGLGILQSFGFGYMLFALVVLVAAIFPLMHMIRAYNLRPAATTTSPSASAVNSAPIKGVGRFFDKKLLLPVSLNFCLSITYGGILSFLALYGKETHFANVGWFFLANAFAMVLIRPFSGKLYDRKGHVAVLPPGAIFVGISLLILSVTTSEALLLTSAFFYGLGYGMIQPSIQAWMVRVVTPEQRGMANGLFFNSIDLGIAAGSMLLGVLATHSSYSVMYRWSAVCMLLFLFVYVVSQVMAAKAKAKNAPLAGEQIGL</sequence>
<evidence type="ECO:0000256" key="2">
    <source>
        <dbReference type="ARBA" id="ARBA00022448"/>
    </source>
</evidence>
<dbReference type="SUPFAM" id="SSF103473">
    <property type="entry name" value="MFS general substrate transporter"/>
    <property type="match status" value="1"/>
</dbReference>
<feature type="transmembrane region" description="Helical" evidence="6">
    <location>
        <begin position="373"/>
        <end position="391"/>
    </location>
</feature>
<evidence type="ECO:0000256" key="5">
    <source>
        <dbReference type="ARBA" id="ARBA00023136"/>
    </source>
</evidence>
<evidence type="ECO:0000256" key="3">
    <source>
        <dbReference type="ARBA" id="ARBA00022692"/>
    </source>
</evidence>
<dbReference type="Pfam" id="PF07690">
    <property type="entry name" value="MFS_1"/>
    <property type="match status" value="1"/>
</dbReference>
<dbReference type="Gene3D" id="1.20.1250.20">
    <property type="entry name" value="MFS general substrate transporter like domains"/>
    <property type="match status" value="1"/>
</dbReference>
<keyword evidence="5 6" id="KW-0472">Membrane</keyword>
<evidence type="ECO:0000256" key="4">
    <source>
        <dbReference type="ARBA" id="ARBA00022989"/>
    </source>
</evidence>
<dbReference type="PANTHER" id="PTHR23531">
    <property type="entry name" value="QUINOLENE RESISTANCE PROTEIN NORA"/>
    <property type="match status" value="1"/>
</dbReference>
<dbReference type="InterPro" id="IPR000109">
    <property type="entry name" value="POT_fam"/>
</dbReference>
<feature type="transmembrane region" description="Helical" evidence="6">
    <location>
        <begin position="345"/>
        <end position="367"/>
    </location>
</feature>
<evidence type="ECO:0000256" key="6">
    <source>
        <dbReference type="SAM" id="Phobius"/>
    </source>
</evidence>
<keyword evidence="9" id="KW-1185">Reference proteome</keyword>
<feature type="transmembrane region" description="Helical" evidence="6">
    <location>
        <begin position="165"/>
        <end position="183"/>
    </location>
</feature>
<dbReference type="Pfam" id="PF00854">
    <property type="entry name" value="PTR2"/>
    <property type="match status" value="1"/>
</dbReference>
<dbReference type="RefSeq" id="WP_122965561.1">
    <property type="nucleotide sequence ID" value="NZ_BJMH01000012.1"/>
</dbReference>
<feature type="domain" description="Major facilitator superfamily (MFS) profile" evidence="7">
    <location>
        <begin position="12"/>
        <end position="395"/>
    </location>
</feature>
<feature type="transmembrane region" description="Helical" evidence="6">
    <location>
        <begin position="78"/>
        <end position="97"/>
    </location>
</feature>
<dbReference type="InterPro" id="IPR036259">
    <property type="entry name" value="MFS_trans_sf"/>
</dbReference>
<keyword evidence="4 6" id="KW-1133">Transmembrane helix</keyword>
<feature type="transmembrane region" description="Helical" evidence="6">
    <location>
        <begin position="221"/>
        <end position="245"/>
    </location>
</feature>
<dbReference type="STRING" id="54914.AV540_18025"/>
<dbReference type="AlphaFoldDB" id="A0A4Y3PPF9"/>
<feature type="transmembrane region" description="Helical" evidence="6">
    <location>
        <begin position="137"/>
        <end position="159"/>
    </location>
</feature>
<evidence type="ECO:0000256" key="1">
    <source>
        <dbReference type="ARBA" id="ARBA00004651"/>
    </source>
</evidence>
<accession>A0A4Y3PPF9</accession>
<evidence type="ECO:0000259" key="7">
    <source>
        <dbReference type="PROSITE" id="PS50850"/>
    </source>
</evidence>
<dbReference type="PANTHER" id="PTHR23531:SF2">
    <property type="entry name" value="PERMEASE"/>
    <property type="match status" value="1"/>
</dbReference>
<protein>
    <submittedName>
        <fullName evidence="8">MFS transporter</fullName>
    </submittedName>
</protein>
<dbReference type="Proteomes" id="UP000316882">
    <property type="component" value="Unassembled WGS sequence"/>
</dbReference>